<comment type="caution">
    <text evidence="1">The sequence shown here is derived from an EMBL/GenBank/DDBJ whole genome shotgun (WGS) entry which is preliminary data.</text>
</comment>
<organism evidence="1 2">
    <name type="scientific">Leptospirillum ferriphilum</name>
    <dbReference type="NCBI Taxonomy" id="178606"/>
    <lineage>
        <taxon>Bacteria</taxon>
        <taxon>Pseudomonadati</taxon>
        <taxon>Nitrospirota</taxon>
        <taxon>Nitrospiria</taxon>
        <taxon>Nitrospirales</taxon>
        <taxon>Nitrospiraceae</taxon>
        <taxon>Leptospirillum</taxon>
    </lineage>
</organism>
<proteinExistence type="predicted"/>
<accession>A0A094W9M7</accession>
<evidence type="ECO:0000313" key="2">
    <source>
        <dbReference type="Proteomes" id="UP000029452"/>
    </source>
</evidence>
<dbReference type="AlphaFoldDB" id="A0A094W9M7"/>
<protein>
    <submittedName>
        <fullName evidence="1">Uncharacterized protein</fullName>
    </submittedName>
</protein>
<dbReference type="PATRIC" id="fig|178606.4.peg.2164"/>
<sequence length="85" mass="9442">MVVWIPWIKVRVVWATGEVAAIFSPTIALTSVDFPEFGRPTRDTNPEREWALFGACSSPTGKDGMEFFGISGLSGHQQTIFRLPE</sequence>
<gene>
    <name evidence="1" type="ORF">LptCag_1910</name>
</gene>
<name>A0A094W9M7_9BACT</name>
<dbReference type="Proteomes" id="UP000029452">
    <property type="component" value="Unassembled WGS sequence"/>
</dbReference>
<reference evidence="1 2" key="1">
    <citation type="submission" date="2014-06" db="EMBL/GenBank/DDBJ databases">
        <title>Draft genome sequence of iron oxidizing acidophile Leptospirillum ferriphilum DSM14647.</title>
        <authorList>
            <person name="Cardenas J.P."/>
            <person name="Lazcano M."/>
            <person name="Ossandon F.J."/>
            <person name="Corbett M."/>
            <person name="Holmes D.S."/>
            <person name="Watkin E."/>
        </authorList>
    </citation>
    <scope>NUCLEOTIDE SEQUENCE [LARGE SCALE GENOMIC DNA]</scope>
    <source>
        <strain evidence="1 2">DSM 14647</strain>
    </source>
</reference>
<dbReference type="EMBL" id="JPGK01000008">
    <property type="protein sequence ID" value="KGA93215.1"/>
    <property type="molecule type" value="Genomic_DNA"/>
</dbReference>
<evidence type="ECO:0000313" key="1">
    <source>
        <dbReference type="EMBL" id="KGA93215.1"/>
    </source>
</evidence>